<sequence>MASSASQRKIAGWALVVALLVVTFFSIISLISLTHPNSAAVLMIRPVNVWYTHVPTLPPISEPVSSILFSLVVAILFTIYRPGGRGTVAFGLVTTAAVAQRMLPVIQDCTSLWRDKATENVCAADCWTQSGLLMLVCATATMSWMGVEWDGGRLTRLANWVESIVSGLIEEGRLEFGESSLVRGSANSGSVMVMESSK</sequence>
<keyword evidence="3" id="KW-1185">Reference proteome</keyword>
<evidence type="ECO:0000313" key="2">
    <source>
        <dbReference type="EMBL" id="KAG4410805.1"/>
    </source>
</evidence>
<keyword evidence="1" id="KW-0472">Membrane</keyword>
<evidence type="ECO:0000313" key="3">
    <source>
        <dbReference type="Proteomes" id="UP000664132"/>
    </source>
</evidence>
<feature type="transmembrane region" description="Helical" evidence="1">
    <location>
        <begin position="12"/>
        <end position="33"/>
    </location>
</feature>
<dbReference type="EMBL" id="JAFJYH010000583">
    <property type="protein sequence ID" value="KAG4410805.1"/>
    <property type="molecule type" value="Genomic_DNA"/>
</dbReference>
<reference evidence="2" key="1">
    <citation type="submission" date="2021-02" db="EMBL/GenBank/DDBJ databases">
        <title>Genome sequence Cadophora malorum strain M34.</title>
        <authorList>
            <person name="Stefanovic E."/>
            <person name="Vu D."/>
            <person name="Scully C."/>
            <person name="Dijksterhuis J."/>
            <person name="Roader J."/>
            <person name="Houbraken J."/>
        </authorList>
    </citation>
    <scope>NUCLEOTIDE SEQUENCE</scope>
    <source>
        <strain evidence="2">M34</strain>
    </source>
</reference>
<keyword evidence="1" id="KW-0812">Transmembrane</keyword>
<accession>A0A8H7SXU7</accession>
<protein>
    <submittedName>
        <fullName evidence="2">Uncharacterized protein</fullName>
    </submittedName>
</protein>
<name>A0A8H7SXU7_9HELO</name>
<dbReference type="OrthoDB" id="3598073at2759"/>
<dbReference type="Proteomes" id="UP000664132">
    <property type="component" value="Unassembled WGS sequence"/>
</dbReference>
<organism evidence="2 3">
    <name type="scientific">Cadophora malorum</name>
    <dbReference type="NCBI Taxonomy" id="108018"/>
    <lineage>
        <taxon>Eukaryota</taxon>
        <taxon>Fungi</taxon>
        <taxon>Dikarya</taxon>
        <taxon>Ascomycota</taxon>
        <taxon>Pezizomycotina</taxon>
        <taxon>Leotiomycetes</taxon>
        <taxon>Helotiales</taxon>
        <taxon>Ploettnerulaceae</taxon>
        <taxon>Cadophora</taxon>
    </lineage>
</organism>
<proteinExistence type="predicted"/>
<comment type="caution">
    <text evidence="2">The sequence shown here is derived from an EMBL/GenBank/DDBJ whole genome shotgun (WGS) entry which is preliminary data.</text>
</comment>
<keyword evidence="1" id="KW-1133">Transmembrane helix</keyword>
<feature type="transmembrane region" description="Helical" evidence="1">
    <location>
        <begin position="63"/>
        <end position="80"/>
    </location>
</feature>
<gene>
    <name evidence="2" type="ORF">IFR04_016061</name>
</gene>
<evidence type="ECO:0000256" key="1">
    <source>
        <dbReference type="SAM" id="Phobius"/>
    </source>
</evidence>
<dbReference type="AlphaFoldDB" id="A0A8H7SXU7"/>